<dbReference type="NCBIfam" id="TIGR00200">
    <property type="entry name" value="cinA_nterm"/>
    <property type="match status" value="1"/>
</dbReference>
<feature type="domain" description="MoaB/Mog" evidence="2">
    <location>
        <begin position="4"/>
        <end position="171"/>
    </location>
</feature>
<evidence type="ECO:0000313" key="4">
    <source>
        <dbReference type="Proteomes" id="UP000544222"/>
    </source>
</evidence>
<dbReference type="NCBIfam" id="TIGR00177">
    <property type="entry name" value="molyb_syn"/>
    <property type="match status" value="1"/>
</dbReference>
<dbReference type="InterPro" id="IPR036425">
    <property type="entry name" value="MoaB/Mog-like_dom_sf"/>
</dbReference>
<dbReference type="HAMAP" id="MF_00226_B">
    <property type="entry name" value="CinA_B"/>
    <property type="match status" value="1"/>
</dbReference>
<dbReference type="PANTHER" id="PTHR13939">
    <property type="entry name" value="NICOTINAMIDE-NUCLEOTIDE AMIDOHYDROLASE PNCC"/>
    <property type="match status" value="1"/>
</dbReference>
<sequence length="412" mass="44830">MNVEIMTIGDELLIGQVVDTNSAWMGAMLTKEGFHIQGITSIGDEAIVIKETLARLMAKSNIVLITGGLGPTNDDITLKTLAEFFNTSLVFDASVYADIERFFEGRKDMMNTLNRDQALVPADATVIHNKVGTAPITWFEKEGKVVVSMPGVPVEMKQVMSDEILPRLKQRFNVPSIQHRHILVHGIGESSLAIQLEEWESALPSFVKLAYLPQVGLVRLRLTASLPDEALLTRTLDEAVEKVVPLLGNTLLALEDTTPAEVIDRLLKQKKISLSVAESCTGGNIAHLITSQPGCSEYFKGGVVAYDNDVKCKVLNVSSKDINEYGAVSRQVVERMASGVRQLLQTDVAVATSGIAGPTGGTPEKLVGTVWIAVATANQVMSRVFQFGNIRDRNITRASIEALAMVKEMVEQ</sequence>
<keyword evidence="4" id="KW-1185">Reference proteome</keyword>
<evidence type="ECO:0000259" key="2">
    <source>
        <dbReference type="SMART" id="SM00852"/>
    </source>
</evidence>
<dbReference type="RefSeq" id="WP_183412066.1">
    <property type="nucleotide sequence ID" value="NZ_JACHYB010000001.1"/>
</dbReference>
<dbReference type="PIRSF" id="PIRSF006728">
    <property type="entry name" value="CinA"/>
    <property type="match status" value="1"/>
</dbReference>
<gene>
    <name evidence="3" type="ORF">FHX64_000289</name>
</gene>
<dbReference type="SUPFAM" id="SSF53218">
    <property type="entry name" value="Molybdenum cofactor biosynthesis proteins"/>
    <property type="match status" value="1"/>
</dbReference>
<dbReference type="GO" id="GO:0016787">
    <property type="term" value="F:hydrolase activity"/>
    <property type="evidence" value="ECO:0007669"/>
    <property type="project" value="UniProtKB-KW"/>
</dbReference>
<dbReference type="EMBL" id="JACHYB010000001">
    <property type="protein sequence ID" value="MBB3186126.1"/>
    <property type="molecule type" value="Genomic_DNA"/>
</dbReference>
<dbReference type="Proteomes" id="UP000544222">
    <property type="component" value="Unassembled WGS sequence"/>
</dbReference>
<keyword evidence="3" id="KW-0378">Hydrolase</keyword>
<organism evidence="3 4">
    <name type="scientific">Microbacter margulisiae</name>
    <dbReference type="NCBI Taxonomy" id="1350067"/>
    <lineage>
        <taxon>Bacteria</taxon>
        <taxon>Pseudomonadati</taxon>
        <taxon>Bacteroidota</taxon>
        <taxon>Bacteroidia</taxon>
        <taxon>Bacteroidales</taxon>
        <taxon>Porphyromonadaceae</taxon>
        <taxon>Microbacter</taxon>
    </lineage>
</organism>
<dbReference type="CDD" id="cd00885">
    <property type="entry name" value="cinA"/>
    <property type="match status" value="1"/>
</dbReference>
<dbReference type="Gene3D" id="3.40.980.10">
    <property type="entry name" value="MoaB/Mog-like domain"/>
    <property type="match status" value="1"/>
</dbReference>
<comment type="similarity">
    <text evidence="1">Belongs to the CinA family.</text>
</comment>
<dbReference type="InterPro" id="IPR041424">
    <property type="entry name" value="CinA_KH"/>
</dbReference>
<dbReference type="Pfam" id="PF02464">
    <property type="entry name" value="CinA"/>
    <property type="match status" value="1"/>
</dbReference>
<name>A0A7W5H194_9PORP</name>
<dbReference type="Pfam" id="PF18146">
    <property type="entry name" value="CinA_KH"/>
    <property type="match status" value="1"/>
</dbReference>
<dbReference type="SMART" id="SM00852">
    <property type="entry name" value="MoCF_biosynth"/>
    <property type="match status" value="1"/>
</dbReference>
<dbReference type="InterPro" id="IPR036653">
    <property type="entry name" value="CinA-like_C"/>
</dbReference>
<dbReference type="PANTHER" id="PTHR13939:SF0">
    <property type="entry name" value="NMN AMIDOHYDROLASE-LIKE PROTEIN YFAY"/>
    <property type="match status" value="1"/>
</dbReference>
<dbReference type="Gene3D" id="3.90.950.20">
    <property type="entry name" value="CinA-like"/>
    <property type="match status" value="1"/>
</dbReference>
<dbReference type="SUPFAM" id="SSF142433">
    <property type="entry name" value="CinA-like"/>
    <property type="match status" value="1"/>
</dbReference>
<dbReference type="InterPro" id="IPR050101">
    <property type="entry name" value="CinA"/>
</dbReference>
<proteinExistence type="inferred from homology"/>
<evidence type="ECO:0000256" key="1">
    <source>
        <dbReference type="HAMAP-Rule" id="MF_00226"/>
    </source>
</evidence>
<dbReference type="InterPro" id="IPR001453">
    <property type="entry name" value="MoaB/Mog_dom"/>
</dbReference>
<comment type="caution">
    <text evidence="3">The sequence shown here is derived from an EMBL/GenBank/DDBJ whole genome shotgun (WGS) entry which is preliminary data.</text>
</comment>
<evidence type="ECO:0000313" key="3">
    <source>
        <dbReference type="EMBL" id="MBB3186126.1"/>
    </source>
</evidence>
<dbReference type="InterPro" id="IPR008136">
    <property type="entry name" value="CinA_C"/>
</dbReference>
<reference evidence="3 4" key="1">
    <citation type="submission" date="2020-08" db="EMBL/GenBank/DDBJ databases">
        <title>Genomic Encyclopedia of Type Strains, Phase IV (KMG-IV): sequencing the most valuable type-strain genomes for metagenomic binning, comparative biology and taxonomic classification.</title>
        <authorList>
            <person name="Goeker M."/>
        </authorList>
    </citation>
    <scope>NUCLEOTIDE SEQUENCE [LARGE SCALE GENOMIC DNA]</scope>
    <source>
        <strain evidence="3 4">DSM 27471</strain>
    </source>
</reference>
<protein>
    <recommendedName>
        <fullName evidence="1">CinA-like protein</fullName>
    </recommendedName>
</protein>
<dbReference type="NCBIfam" id="TIGR00199">
    <property type="entry name" value="PncC_domain"/>
    <property type="match status" value="1"/>
</dbReference>
<accession>A0A7W5H194</accession>
<dbReference type="AlphaFoldDB" id="A0A7W5H194"/>
<dbReference type="Pfam" id="PF00994">
    <property type="entry name" value="MoCF_biosynth"/>
    <property type="match status" value="1"/>
</dbReference>
<dbReference type="InterPro" id="IPR008135">
    <property type="entry name" value="Competence-induced_CinA"/>
</dbReference>